<dbReference type="AlphaFoldDB" id="A0A557SZ55"/>
<name>A0A557SZ55_9ARCH</name>
<keyword evidence="3" id="KW-1185">Reference proteome</keyword>
<reference evidence="2 3" key="1">
    <citation type="journal article" date="2019" name="Front. Microbiol.">
        <title>Ammonia Oxidation by the Arctic Terrestrial Thaumarchaeote Candidatus Nitrosocosmicus arcticus Is Stimulated by Increasing Temperatures.</title>
        <authorList>
            <person name="Alves R.J.E."/>
            <person name="Kerou M."/>
            <person name="Zappe A."/>
            <person name="Bittner R."/>
            <person name="Abby S.S."/>
            <person name="Schmidt H.A."/>
            <person name="Pfeifer K."/>
            <person name="Schleper C."/>
        </authorList>
    </citation>
    <scope>NUCLEOTIDE SEQUENCE [LARGE SCALE GENOMIC DNA]</scope>
    <source>
        <strain evidence="2 3">Kfb</strain>
    </source>
</reference>
<dbReference type="Proteomes" id="UP000315289">
    <property type="component" value="Unassembled WGS sequence"/>
</dbReference>
<evidence type="ECO:0000313" key="2">
    <source>
        <dbReference type="EMBL" id="TVP41890.1"/>
    </source>
</evidence>
<feature type="region of interest" description="Disordered" evidence="1">
    <location>
        <begin position="66"/>
        <end position="93"/>
    </location>
</feature>
<accession>A0A557SZ55</accession>
<dbReference type="OrthoDB" id="380471at2157"/>
<evidence type="ECO:0000256" key="1">
    <source>
        <dbReference type="SAM" id="MobiDB-lite"/>
    </source>
</evidence>
<organism evidence="2 3">
    <name type="scientific">Candidatus Nitrosocosmicus arcticus</name>
    <dbReference type="NCBI Taxonomy" id="2035267"/>
    <lineage>
        <taxon>Archaea</taxon>
        <taxon>Nitrososphaerota</taxon>
        <taxon>Nitrososphaeria</taxon>
        <taxon>Nitrososphaerales</taxon>
        <taxon>Nitrososphaeraceae</taxon>
        <taxon>Candidatus Nitrosocosmicus</taxon>
    </lineage>
</organism>
<dbReference type="EMBL" id="VOAH01000001">
    <property type="protein sequence ID" value="TVP41890.1"/>
    <property type="molecule type" value="Genomic_DNA"/>
</dbReference>
<sequence>MDKNSNVSKQYRKAASLLTFLVICSSILSMIVSINTGGFVFNVTQSVFAQGNQTDVGNVQKESLVKDESLQQDPKNEDNAPQRGIVTNPVPQNCGINPNAPPCCTPGEDEGCIGSDNDNKTSILHLETIPQNLKQGDEFKVQATIINNLEVPIKYTGDQCGGSPLDIQFDKNVNIFYAIACQGISTETLDAHDSTTVQGKGYDVLRTENPGNVNAQVTFNYGVEGDSSNQQEITESFSFDVM</sequence>
<evidence type="ECO:0000313" key="3">
    <source>
        <dbReference type="Proteomes" id="UP000315289"/>
    </source>
</evidence>
<gene>
    <name evidence="2" type="ORF">NARC_10296</name>
</gene>
<protein>
    <submittedName>
        <fullName evidence="2">Uncharacterized protein</fullName>
    </submittedName>
</protein>
<comment type="caution">
    <text evidence="2">The sequence shown here is derived from an EMBL/GenBank/DDBJ whole genome shotgun (WGS) entry which is preliminary data.</text>
</comment>
<proteinExistence type="predicted"/>
<feature type="compositionally biased region" description="Basic and acidic residues" evidence="1">
    <location>
        <begin position="66"/>
        <end position="80"/>
    </location>
</feature>
<dbReference type="RefSeq" id="WP_144728419.1">
    <property type="nucleotide sequence ID" value="NZ_ML675578.1"/>
</dbReference>